<dbReference type="GO" id="GO:0005509">
    <property type="term" value="F:calcium ion binding"/>
    <property type="evidence" value="ECO:0007669"/>
    <property type="project" value="InterPro"/>
</dbReference>
<keyword evidence="7 8" id="KW-0788">Thiol protease</keyword>
<keyword evidence="4 8" id="KW-0645">Protease</keyword>
<evidence type="ECO:0000256" key="7">
    <source>
        <dbReference type="ARBA" id="ARBA00022807"/>
    </source>
</evidence>
<protein>
    <recommendedName>
        <fullName evidence="8">Ubiquitin carboxyl-terminal hydrolase MINDY</fullName>
        <ecNumber evidence="8">3.4.19.12</ecNumber>
    </recommendedName>
</protein>
<feature type="region of interest" description="Disordered" evidence="9">
    <location>
        <begin position="126"/>
        <end position="145"/>
    </location>
</feature>
<evidence type="ECO:0000256" key="1">
    <source>
        <dbReference type="ARBA" id="ARBA00000707"/>
    </source>
</evidence>
<dbReference type="GO" id="GO:1990380">
    <property type="term" value="F:K48-linked deubiquitinase activity"/>
    <property type="evidence" value="ECO:0007669"/>
    <property type="project" value="UniProtKB-UniRule"/>
</dbReference>
<organism evidence="10 11">
    <name type="scientific">Apolygus lucorum</name>
    <name type="common">Small green plant bug</name>
    <name type="synonym">Lygocoris lucorum</name>
    <dbReference type="NCBI Taxonomy" id="248454"/>
    <lineage>
        <taxon>Eukaryota</taxon>
        <taxon>Metazoa</taxon>
        <taxon>Ecdysozoa</taxon>
        <taxon>Arthropoda</taxon>
        <taxon>Hexapoda</taxon>
        <taxon>Insecta</taxon>
        <taxon>Pterygota</taxon>
        <taxon>Neoptera</taxon>
        <taxon>Paraneoptera</taxon>
        <taxon>Hemiptera</taxon>
        <taxon>Heteroptera</taxon>
        <taxon>Panheteroptera</taxon>
        <taxon>Cimicomorpha</taxon>
        <taxon>Miridae</taxon>
        <taxon>Mirini</taxon>
        <taxon>Apolygus</taxon>
    </lineage>
</organism>
<dbReference type="AlphaFoldDB" id="A0A6A4JZZ2"/>
<evidence type="ECO:0000256" key="8">
    <source>
        <dbReference type="RuleBase" id="RU367088"/>
    </source>
</evidence>
<sequence length="463" mass="51978">MAAQASSPVPPPDLDEIIKIMWGNEVKEEVFQRWKQGFKFSPDEPTALMQHEGGPCAVIAPVQAHILKSLINDFSPKTTNWTEIRQMESDRVSKLLIRALCEILSQAYAGNKYILVYMSDSEAHDQKQPLGSPSVSTAPDSTATSTFETAEQQSAKKSAENPKDHSYFHSQLRALSFECTEEVEAYYLERIDTLRETFGVLLFLYSVLCTKGIEALHCEVTDPSEPFVDSEFGYGSQSLINLMISGRAVAHVWNYDQDICGLKLKGVNKQCQVGFMTLLEHLRYCEVGSFLKNPINPVWVLGSETHLTVLFSFEKRLVSAETPSEVARRVFKSYDPEGNNFISSELLQDVMSSLDLVSDPEYVDIMRKKLDSENLGIILLSAFMDEFFPEEAVTIPDTFPVYHYNGLIRSCPNNKVVYQEGNAVLLETNMASVLESNSMLTCLQTKWPSIELQWVSGVTPSLN</sequence>
<dbReference type="PANTHER" id="PTHR12473">
    <property type="entry name" value="UBIQUITIN CARBOXYL-TERMINAL HYDROLASE MINDY-4-RELATED"/>
    <property type="match status" value="1"/>
</dbReference>
<feature type="compositionally biased region" description="Polar residues" evidence="9">
    <location>
        <begin position="129"/>
        <end position="145"/>
    </location>
</feature>
<gene>
    <name evidence="10" type="ORF">GE061_010500</name>
</gene>
<dbReference type="GO" id="GO:0006508">
    <property type="term" value="P:proteolysis"/>
    <property type="evidence" value="ECO:0007669"/>
    <property type="project" value="UniProtKB-KW"/>
</dbReference>
<comment type="function">
    <text evidence="2 8">Hydrolase that can remove 'Lys-48'-linked conjugated ubiquitin from proteins.</text>
</comment>
<keyword evidence="5 8" id="KW-0833">Ubl conjugation pathway</keyword>
<dbReference type="PROSITE" id="PS50222">
    <property type="entry name" value="EF_HAND_2"/>
    <property type="match status" value="1"/>
</dbReference>
<proteinExistence type="inferred from homology"/>
<dbReference type="EMBL" id="WIXP02000003">
    <property type="protein sequence ID" value="KAF6212791.1"/>
    <property type="molecule type" value="Genomic_DNA"/>
</dbReference>
<dbReference type="GO" id="GO:0071108">
    <property type="term" value="P:protein K48-linked deubiquitination"/>
    <property type="evidence" value="ECO:0007669"/>
    <property type="project" value="InterPro"/>
</dbReference>
<evidence type="ECO:0000256" key="9">
    <source>
        <dbReference type="SAM" id="MobiDB-lite"/>
    </source>
</evidence>
<reference evidence="10" key="1">
    <citation type="journal article" date="2021" name="Mol. Ecol. Resour.">
        <title>Apolygus lucorum genome provides insights into omnivorousness and mesophyll feeding.</title>
        <authorList>
            <person name="Liu Y."/>
            <person name="Liu H."/>
            <person name="Wang H."/>
            <person name="Huang T."/>
            <person name="Liu B."/>
            <person name="Yang B."/>
            <person name="Yin L."/>
            <person name="Li B."/>
            <person name="Zhang Y."/>
            <person name="Zhang S."/>
            <person name="Jiang F."/>
            <person name="Zhang X."/>
            <person name="Ren Y."/>
            <person name="Wang B."/>
            <person name="Wang S."/>
            <person name="Lu Y."/>
            <person name="Wu K."/>
            <person name="Fan W."/>
            <person name="Wang G."/>
        </authorList>
    </citation>
    <scope>NUCLEOTIDE SEQUENCE</scope>
    <source>
        <strain evidence="10">12Hb</strain>
    </source>
</reference>
<keyword evidence="11" id="KW-1185">Reference proteome</keyword>
<dbReference type="EC" id="3.4.19.12" evidence="8"/>
<evidence type="ECO:0000256" key="6">
    <source>
        <dbReference type="ARBA" id="ARBA00022801"/>
    </source>
</evidence>
<comment type="caution">
    <text evidence="10">The sequence shown here is derived from an EMBL/GenBank/DDBJ whole genome shotgun (WGS) entry which is preliminary data.</text>
</comment>
<evidence type="ECO:0000313" key="10">
    <source>
        <dbReference type="EMBL" id="KAF6212791.1"/>
    </source>
</evidence>
<dbReference type="Gene3D" id="1.10.238.10">
    <property type="entry name" value="EF-hand"/>
    <property type="match status" value="1"/>
</dbReference>
<accession>A0A6A4JZZ2</accession>
<dbReference type="InterPro" id="IPR002048">
    <property type="entry name" value="EF_hand_dom"/>
</dbReference>
<dbReference type="Pfam" id="PF13898">
    <property type="entry name" value="MINDY-3_4_CD"/>
    <property type="match status" value="1"/>
</dbReference>
<evidence type="ECO:0000256" key="5">
    <source>
        <dbReference type="ARBA" id="ARBA00022786"/>
    </source>
</evidence>
<dbReference type="PANTHER" id="PTHR12473:SF17">
    <property type="entry name" value="UBIQUITIN CARBOXYL-TERMINAL HYDROLASE MINDY-3"/>
    <property type="match status" value="1"/>
</dbReference>
<comment type="similarity">
    <text evidence="3 8">Belongs to the MINDY deubiquitinase family. FAM188 subfamily.</text>
</comment>
<dbReference type="Proteomes" id="UP000466442">
    <property type="component" value="Unassembled WGS sequence"/>
</dbReference>
<dbReference type="InterPro" id="IPR011992">
    <property type="entry name" value="EF-hand-dom_pair"/>
</dbReference>
<evidence type="ECO:0000256" key="3">
    <source>
        <dbReference type="ARBA" id="ARBA00011074"/>
    </source>
</evidence>
<dbReference type="SMART" id="SM01174">
    <property type="entry name" value="DUF4205"/>
    <property type="match status" value="1"/>
</dbReference>
<evidence type="ECO:0000313" key="11">
    <source>
        <dbReference type="Proteomes" id="UP000466442"/>
    </source>
</evidence>
<dbReference type="InterPro" id="IPR025257">
    <property type="entry name" value="MINDY-3/4_CD"/>
</dbReference>
<evidence type="ECO:0000256" key="2">
    <source>
        <dbReference type="ARBA" id="ARBA00002107"/>
    </source>
</evidence>
<dbReference type="SUPFAM" id="SSF47473">
    <property type="entry name" value="EF-hand"/>
    <property type="match status" value="1"/>
</dbReference>
<keyword evidence="6 8" id="KW-0378">Hydrolase</keyword>
<dbReference type="GO" id="GO:0004843">
    <property type="term" value="F:cysteine-type deubiquitinase activity"/>
    <property type="evidence" value="ECO:0007669"/>
    <property type="project" value="UniProtKB-UniRule"/>
</dbReference>
<name>A0A6A4JZZ2_APOLU</name>
<dbReference type="OrthoDB" id="9981542at2759"/>
<comment type="catalytic activity">
    <reaction evidence="1 8">
        <text>Thiol-dependent hydrolysis of ester, thioester, amide, peptide and isopeptide bonds formed by the C-terminal Gly of ubiquitin (a 76-residue protein attached to proteins as an intracellular targeting signal).</text>
        <dbReference type="EC" id="3.4.19.12"/>
    </reaction>
</comment>
<dbReference type="InterPro" id="IPR039785">
    <property type="entry name" value="MINY3/4"/>
</dbReference>
<evidence type="ECO:0000256" key="4">
    <source>
        <dbReference type="ARBA" id="ARBA00022670"/>
    </source>
</evidence>